<dbReference type="AlphaFoldDB" id="A0A5N5F516"/>
<dbReference type="Pfam" id="PF13959">
    <property type="entry name" value="CTE_SPB4"/>
    <property type="match status" value="1"/>
</dbReference>
<dbReference type="InterPro" id="IPR027417">
    <property type="entry name" value="P-loop_NTPase"/>
</dbReference>
<dbReference type="GO" id="GO:0003724">
    <property type="term" value="F:RNA helicase activity"/>
    <property type="evidence" value="ECO:0007669"/>
    <property type="project" value="UniProtKB-EC"/>
</dbReference>
<comment type="similarity">
    <text evidence="6">Belongs to the DEAD box helicase family.</text>
</comment>
<dbReference type="InterPro" id="IPR025313">
    <property type="entry name" value="SPB4-like_CTE"/>
</dbReference>
<comment type="function">
    <text evidence="7">RNA helicase.</text>
</comment>
<feature type="compositionally biased region" description="Polar residues" evidence="8">
    <location>
        <begin position="1"/>
        <end position="15"/>
    </location>
</feature>
<evidence type="ECO:0000313" key="12">
    <source>
        <dbReference type="Proteomes" id="UP000327157"/>
    </source>
</evidence>
<dbReference type="InterPro" id="IPR011545">
    <property type="entry name" value="DEAD/DEAH_box_helicase_dom"/>
</dbReference>
<dbReference type="CDD" id="cd18787">
    <property type="entry name" value="SF2_C_DEAD"/>
    <property type="match status" value="1"/>
</dbReference>
<dbReference type="InterPro" id="IPR000629">
    <property type="entry name" value="RNA-helicase_DEAD-box_CS"/>
</dbReference>
<dbReference type="Pfam" id="PF00270">
    <property type="entry name" value="DEAD"/>
    <property type="match status" value="1"/>
</dbReference>
<gene>
    <name evidence="11" type="ORF">D8674_031792</name>
</gene>
<dbReference type="CDD" id="cd17960">
    <property type="entry name" value="DEADc_DDX55"/>
    <property type="match status" value="1"/>
</dbReference>
<dbReference type="InterPro" id="IPR014001">
    <property type="entry name" value="Helicase_ATP-bd"/>
</dbReference>
<feature type="region of interest" description="Disordered" evidence="8">
    <location>
        <begin position="492"/>
        <end position="547"/>
    </location>
</feature>
<dbReference type="PANTHER" id="PTHR24031">
    <property type="entry name" value="RNA HELICASE"/>
    <property type="match status" value="1"/>
</dbReference>
<dbReference type="SUPFAM" id="SSF52540">
    <property type="entry name" value="P-loop containing nucleoside triphosphate hydrolases"/>
    <property type="match status" value="1"/>
</dbReference>
<dbReference type="Proteomes" id="UP000327157">
    <property type="component" value="Chromosome 7"/>
</dbReference>
<reference evidence="12" key="2">
    <citation type="submission" date="2019-10" db="EMBL/GenBank/DDBJ databases">
        <title>A de novo genome assembly of a pear dwarfing rootstock.</title>
        <authorList>
            <person name="Wang F."/>
            <person name="Wang J."/>
            <person name="Li S."/>
            <person name="Zhang Y."/>
            <person name="Fang M."/>
            <person name="Ma L."/>
            <person name="Zhao Y."/>
            <person name="Jiang S."/>
        </authorList>
    </citation>
    <scope>NUCLEOTIDE SEQUENCE [LARGE SCALE GENOMIC DNA]</scope>
</reference>
<evidence type="ECO:0000313" key="11">
    <source>
        <dbReference type="EMBL" id="KAB2596342.1"/>
    </source>
</evidence>
<evidence type="ECO:0000256" key="7">
    <source>
        <dbReference type="RuleBase" id="RU365068"/>
    </source>
</evidence>
<name>A0A5N5F516_9ROSA</name>
<dbReference type="Gene3D" id="3.40.50.300">
    <property type="entry name" value="P-loop containing nucleotide triphosphate hydrolases"/>
    <property type="match status" value="3"/>
</dbReference>
<reference evidence="11 12" key="1">
    <citation type="submission" date="2019-09" db="EMBL/GenBank/DDBJ databases">
        <authorList>
            <person name="Ou C."/>
        </authorList>
    </citation>
    <scope>NUCLEOTIDE SEQUENCE [LARGE SCALE GENOMIC DNA]</scope>
    <source>
        <strain evidence="11">S2</strain>
        <tissue evidence="11">Leaf</tissue>
    </source>
</reference>
<dbReference type="EC" id="3.6.4.13" evidence="7"/>
<dbReference type="EMBL" id="SMOL01000781">
    <property type="protein sequence ID" value="KAB2596342.1"/>
    <property type="molecule type" value="Genomic_DNA"/>
</dbReference>
<evidence type="ECO:0000256" key="6">
    <source>
        <dbReference type="RuleBase" id="RU000492"/>
    </source>
</evidence>
<keyword evidence="12" id="KW-1185">Reference proteome</keyword>
<comment type="domain">
    <text evidence="7">The Q motif is unique to and characteristic of the DEAD box family of RNA helicases and controls ATP binding and hydrolysis.</text>
</comment>
<keyword evidence="3 6" id="KW-0347">Helicase</keyword>
<dbReference type="GO" id="GO:0003723">
    <property type="term" value="F:RNA binding"/>
    <property type="evidence" value="ECO:0007669"/>
    <property type="project" value="UniProtKB-UniRule"/>
</dbReference>
<keyword evidence="1 6" id="KW-0547">Nucleotide-binding</keyword>
<dbReference type="OrthoDB" id="7396459at2759"/>
<evidence type="ECO:0000256" key="4">
    <source>
        <dbReference type="ARBA" id="ARBA00022840"/>
    </source>
</evidence>
<feature type="compositionally biased region" description="Basic and acidic residues" evidence="8">
    <location>
        <begin position="504"/>
        <end position="515"/>
    </location>
</feature>
<protein>
    <recommendedName>
        <fullName evidence="7">ATP-dependent RNA helicase</fullName>
        <ecNumber evidence="7">3.6.4.13</ecNumber>
    </recommendedName>
</protein>
<dbReference type="Pfam" id="PF00271">
    <property type="entry name" value="Helicase_C"/>
    <property type="match status" value="1"/>
</dbReference>
<dbReference type="SMART" id="SM00490">
    <property type="entry name" value="HELICc"/>
    <property type="match status" value="1"/>
</dbReference>
<evidence type="ECO:0000256" key="5">
    <source>
        <dbReference type="ARBA" id="ARBA00022884"/>
    </source>
</evidence>
<accession>A0A5N5F516</accession>
<evidence type="ECO:0000256" key="8">
    <source>
        <dbReference type="SAM" id="MobiDB-lite"/>
    </source>
</evidence>
<dbReference type="PROSITE" id="PS00039">
    <property type="entry name" value="DEAD_ATP_HELICASE"/>
    <property type="match status" value="1"/>
</dbReference>
<dbReference type="PROSITE" id="PS51194">
    <property type="entry name" value="HELICASE_CTER"/>
    <property type="match status" value="1"/>
</dbReference>
<comment type="caution">
    <text evidence="11">The sequence shown here is derived from an EMBL/GenBank/DDBJ whole genome shotgun (WGS) entry which is preliminary data.</text>
</comment>
<comment type="catalytic activity">
    <reaction evidence="7">
        <text>ATP + H2O = ADP + phosphate + H(+)</text>
        <dbReference type="Rhea" id="RHEA:13065"/>
        <dbReference type="ChEBI" id="CHEBI:15377"/>
        <dbReference type="ChEBI" id="CHEBI:15378"/>
        <dbReference type="ChEBI" id="CHEBI:30616"/>
        <dbReference type="ChEBI" id="CHEBI:43474"/>
        <dbReference type="ChEBI" id="CHEBI:456216"/>
        <dbReference type="EC" id="3.6.4.13"/>
    </reaction>
</comment>
<evidence type="ECO:0000256" key="1">
    <source>
        <dbReference type="ARBA" id="ARBA00022741"/>
    </source>
</evidence>
<keyword evidence="2 6" id="KW-0378">Hydrolase</keyword>
<dbReference type="InterPro" id="IPR001650">
    <property type="entry name" value="Helicase_C-like"/>
</dbReference>
<feature type="domain" description="Helicase C-terminal" evidence="10">
    <location>
        <begin position="242"/>
        <end position="397"/>
    </location>
</feature>
<evidence type="ECO:0000259" key="9">
    <source>
        <dbReference type="PROSITE" id="PS51192"/>
    </source>
</evidence>
<dbReference type="GO" id="GO:0016887">
    <property type="term" value="F:ATP hydrolysis activity"/>
    <property type="evidence" value="ECO:0007669"/>
    <property type="project" value="RHEA"/>
</dbReference>
<dbReference type="GO" id="GO:0005524">
    <property type="term" value="F:ATP binding"/>
    <property type="evidence" value="ECO:0007669"/>
    <property type="project" value="UniProtKB-UniRule"/>
</dbReference>
<keyword evidence="5 7" id="KW-0694">RNA-binding</keyword>
<feature type="domain" description="Helicase ATP-binding" evidence="9">
    <location>
        <begin position="55"/>
        <end position="242"/>
    </location>
</feature>
<feature type="region of interest" description="Disordered" evidence="8">
    <location>
        <begin position="1"/>
        <end position="25"/>
    </location>
</feature>
<evidence type="ECO:0000256" key="2">
    <source>
        <dbReference type="ARBA" id="ARBA00022801"/>
    </source>
</evidence>
<proteinExistence type="inferred from homology"/>
<dbReference type="SMART" id="SM01178">
    <property type="entry name" value="DUF4217"/>
    <property type="match status" value="1"/>
</dbReference>
<reference evidence="11 12" key="3">
    <citation type="submission" date="2019-11" db="EMBL/GenBank/DDBJ databases">
        <title>A de novo genome assembly of a pear dwarfing rootstock.</title>
        <authorList>
            <person name="Wang F."/>
            <person name="Wang J."/>
            <person name="Li S."/>
            <person name="Zhang Y."/>
            <person name="Fang M."/>
            <person name="Ma L."/>
            <person name="Zhao Y."/>
            <person name="Jiang S."/>
        </authorList>
    </citation>
    <scope>NUCLEOTIDE SEQUENCE [LARGE SCALE GENOMIC DNA]</scope>
    <source>
        <strain evidence="11">S2</strain>
        <tissue evidence="11">Leaf</tissue>
    </source>
</reference>
<sequence>MDADSSNRNSALSDTRFSDLKPPFSDLKPPFSEPVLESLSEGGFEFCTPVQAATIPLLCSFKDVAVDAATGSGKTLAFVVPMVEILRRASTTSKPQEVMGMIISLTRELCVLLVGGGQVKSDMKQIEEEGANLLIGTPGRLFDIMERIDGLDLRNLEILILDEADRLLDMGFQKQINDIMSRLPKAVEEPARAGLRNPVRVEVRAETKSNDSALRKQLASSKTPSGLALEYLECEADKKPSQLVDLLVKNKSNKTIVYFMTCACVDYWELVLPMLGPLKGFPLIALRGKMKQAARDKALASFTSLSSSVLLCTDVAAHGLDIPGVDCIVQYDTPQDPNVFVRRVGRTARMGRQGSAIVFYCQRFSYSIHKCHNSFFEEAYVEFLRIRTVPLQERKYSDDVTDVVPQIRSATKKDRDVMDKGLRAFVSYMRAYKEHHCSYIFRWKELEVGKLGMAFGLLQLPAMPEVKHHSLSTEGFIPVEDINLEEIKFKDKSREKQRKKNLQARKEAKQQEPKHQKTKKIPNASDAAMRKKTGKQRRAIQTAEDEDELAREYRLLKKLKKGAIDESEFAKLTGAEDLL</sequence>
<dbReference type="SMART" id="SM00487">
    <property type="entry name" value="DEXDc"/>
    <property type="match status" value="1"/>
</dbReference>
<organism evidence="11 12">
    <name type="scientific">Pyrus ussuriensis x Pyrus communis</name>
    <dbReference type="NCBI Taxonomy" id="2448454"/>
    <lineage>
        <taxon>Eukaryota</taxon>
        <taxon>Viridiplantae</taxon>
        <taxon>Streptophyta</taxon>
        <taxon>Embryophyta</taxon>
        <taxon>Tracheophyta</taxon>
        <taxon>Spermatophyta</taxon>
        <taxon>Magnoliopsida</taxon>
        <taxon>eudicotyledons</taxon>
        <taxon>Gunneridae</taxon>
        <taxon>Pentapetalae</taxon>
        <taxon>rosids</taxon>
        <taxon>fabids</taxon>
        <taxon>Rosales</taxon>
        <taxon>Rosaceae</taxon>
        <taxon>Amygdaloideae</taxon>
        <taxon>Maleae</taxon>
        <taxon>Pyrus</taxon>
    </lineage>
</organism>
<evidence type="ECO:0000256" key="3">
    <source>
        <dbReference type="ARBA" id="ARBA00022806"/>
    </source>
</evidence>
<dbReference type="PROSITE" id="PS51192">
    <property type="entry name" value="HELICASE_ATP_BIND_1"/>
    <property type="match status" value="1"/>
</dbReference>
<evidence type="ECO:0000259" key="10">
    <source>
        <dbReference type="PROSITE" id="PS51194"/>
    </source>
</evidence>
<keyword evidence="4 6" id="KW-0067">ATP-binding</keyword>